<feature type="region of interest" description="Disordered" evidence="5">
    <location>
        <begin position="1"/>
        <end position="47"/>
    </location>
</feature>
<dbReference type="PANTHER" id="PTHR15549">
    <property type="entry name" value="PAIRED IMMUNOGLOBULIN-LIKE TYPE 2 RECEPTOR"/>
    <property type="match status" value="1"/>
</dbReference>
<evidence type="ECO:0000256" key="1">
    <source>
        <dbReference type="ARBA" id="ARBA00004167"/>
    </source>
</evidence>
<keyword evidence="4 6" id="KW-0472">Membrane</keyword>
<feature type="transmembrane region" description="Helical" evidence="6">
    <location>
        <begin position="52"/>
        <end position="74"/>
    </location>
</feature>
<evidence type="ECO:0000256" key="3">
    <source>
        <dbReference type="ARBA" id="ARBA00022989"/>
    </source>
</evidence>
<evidence type="ECO:0000256" key="2">
    <source>
        <dbReference type="ARBA" id="ARBA00022692"/>
    </source>
</evidence>
<dbReference type="Proteomes" id="UP001433268">
    <property type="component" value="Unassembled WGS sequence"/>
</dbReference>
<name>A0ABR1UYZ8_9PEZI</name>
<sequence>MATTAVTSETNSIVPSSVTSSSVTSSSEFSSTSSPTPTGEQTHSSSISSGTVAGAVVGAFLGGLLIGLAILLLWRRRQARKPLASHQRPKRAHTEGIEPEDHGGTNGISELDPFLLDATSDKQLAEAYQNISKVLQQHVANFYHKQAVDVDIATLRHAIERVDPGPNNALQHDVLPSLLLDPRTRAAAIQHTISHVLVKAIDFNSPGELSLLPPHVVGFVRSVPALERGGGNADVAMRKALGQWRTLTAYLMQPHRSHRLPLVPSEEVAKPQIDQLALALTHVLRPFIDSEELSQTKQKRHLQALAFDCAKLGYALLSQPCEWQFVYENPDQDKGQHSLVLHPGLQKVGGWGGEKYGVPQLVEAPVVAKI</sequence>
<dbReference type="GeneID" id="92052520"/>
<dbReference type="InterPro" id="IPR051694">
    <property type="entry name" value="Immunoregulatory_rcpt-like"/>
</dbReference>
<dbReference type="PANTHER" id="PTHR15549:SF26">
    <property type="entry name" value="AXIAL BUDDING PATTERN PROTEIN 2-RELATED"/>
    <property type="match status" value="1"/>
</dbReference>
<feature type="region of interest" description="Disordered" evidence="5">
    <location>
        <begin position="82"/>
        <end position="112"/>
    </location>
</feature>
<evidence type="ECO:0000256" key="5">
    <source>
        <dbReference type="SAM" id="MobiDB-lite"/>
    </source>
</evidence>
<feature type="compositionally biased region" description="Basic and acidic residues" evidence="5">
    <location>
        <begin position="92"/>
        <end position="103"/>
    </location>
</feature>
<organism evidence="7 8">
    <name type="scientific">Apiospora hydei</name>
    <dbReference type="NCBI Taxonomy" id="1337664"/>
    <lineage>
        <taxon>Eukaryota</taxon>
        <taxon>Fungi</taxon>
        <taxon>Dikarya</taxon>
        <taxon>Ascomycota</taxon>
        <taxon>Pezizomycotina</taxon>
        <taxon>Sordariomycetes</taxon>
        <taxon>Xylariomycetidae</taxon>
        <taxon>Amphisphaeriales</taxon>
        <taxon>Apiosporaceae</taxon>
        <taxon>Apiospora</taxon>
    </lineage>
</organism>
<comment type="subcellular location">
    <subcellularLocation>
        <location evidence="1">Membrane</location>
        <topology evidence="1">Single-pass membrane protein</topology>
    </subcellularLocation>
</comment>
<evidence type="ECO:0000256" key="4">
    <source>
        <dbReference type="ARBA" id="ARBA00023136"/>
    </source>
</evidence>
<accession>A0ABR1UYZ8</accession>
<feature type="compositionally biased region" description="Polar residues" evidence="5">
    <location>
        <begin position="1"/>
        <end position="11"/>
    </location>
</feature>
<feature type="compositionally biased region" description="Low complexity" evidence="5">
    <location>
        <begin position="12"/>
        <end position="47"/>
    </location>
</feature>
<keyword evidence="8" id="KW-1185">Reference proteome</keyword>
<evidence type="ECO:0000313" key="8">
    <source>
        <dbReference type="Proteomes" id="UP001433268"/>
    </source>
</evidence>
<proteinExistence type="predicted"/>
<dbReference type="EMBL" id="JAQQWN010000010">
    <property type="protein sequence ID" value="KAK8063049.1"/>
    <property type="molecule type" value="Genomic_DNA"/>
</dbReference>
<comment type="caution">
    <text evidence="7">The sequence shown here is derived from an EMBL/GenBank/DDBJ whole genome shotgun (WGS) entry which is preliminary data.</text>
</comment>
<evidence type="ECO:0000256" key="6">
    <source>
        <dbReference type="SAM" id="Phobius"/>
    </source>
</evidence>
<reference evidence="7 8" key="1">
    <citation type="submission" date="2023-01" db="EMBL/GenBank/DDBJ databases">
        <title>Analysis of 21 Apiospora genomes using comparative genomics revels a genus with tremendous synthesis potential of carbohydrate active enzymes and secondary metabolites.</title>
        <authorList>
            <person name="Sorensen T."/>
        </authorList>
    </citation>
    <scope>NUCLEOTIDE SEQUENCE [LARGE SCALE GENOMIC DNA]</scope>
    <source>
        <strain evidence="7 8">CBS 114990</strain>
    </source>
</reference>
<evidence type="ECO:0000313" key="7">
    <source>
        <dbReference type="EMBL" id="KAK8063049.1"/>
    </source>
</evidence>
<gene>
    <name evidence="7" type="ORF">PG997_015146</name>
</gene>
<keyword evidence="3 6" id="KW-1133">Transmembrane helix</keyword>
<dbReference type="RefSeq" id="XP_066661648.1">
    <property type="nucleotide sequence ID" value="XM_066819460.1"/>
</dbReference>
<protein>
    <submittedName>
        <fullName evidence="7">Uncharacterized protein</fullName>
    </submittedName>
</protein>
<keyword evidence="2 6" id="KW-0812">Transmembrane</keyword>